<accession>A0A4Y1RC01</accession>
<name>A0A4Y1RC01_PRUDU</name>
<protein>
    <submittedName>
        <fullName evidence="1">Uncharacterized protein</fullName>
    </submittedName>
</protein>
<dbReference type="EMBL" id="AP019300">
    <property type="protein sequence ID" value="BBH01553.1"/>
    <property type="molecule type" value="Genomic_DNA"/>
</dbReference>
<reference evidence="1" key="1">
    <citation type="journal article" date="2019" name="Science">
        <title>Mutation of a bHLH transcription factor allowed almond domestication.</title>
        <authorList>
            <person name="Sanchez-Perez R."/>
            <person name="Pavan S."/>
            <person name="Mazzeo R."/>
            <person name="Moldovan C."/>
            <person name="Aiese Cigliano R."/>
            <person name="Del Cueto J."/>
            <person name="Ricciardi F."/>
            <person name="Lotti C."/>
            <person name="Ricciardi L."/>
            <person name="Dicenta F."/>
            <person name="Lopez-Marques R.L."/>
            <person name="Lindberg Moller B."/>
        </authorList>
    </citation>
    <scope>NUCLEOTIDE SEQUENCE</scope>
</reference>
<organism evidence="1">
    <name type="scientific">Prunus dulcis</name>
    <name type="common">Almond</name>
    <name type="synonym">Amygdalus dulcis</name>
    <dbReference type="NCBI Taxonomy" id="3755"/>
    <lineage>
        <taxon>Eukaryota</taxon>
        <taxon>Viridiplantae</taxon>
        <taxon>Streptophyta</taxon>
        <taxon>Embryophyta</taxon>
        <taxon>Tracheophyta</taxon>
        <taxon>Spermatophyta</taxon>
        <taxon>Magnoliopsida</taxon>
        <taxon>eudicotyledons</taxon>
        <taxon>Gunneridae</taxon>
        <taxon>Pentapetalae</taxon>
        <taxon>rosids</taxon>
        <taxon>fabids</taxon>
        <taxon>Rosales</taxon>
        <taxon>Rosaceae</taxon>
        <taxon>Amygdaloideae</taxon>
        <taxon>Amygdaleae</taxon>
        <taxon>Prunus</taxon>
    </lineage>
</organism>
<sequence>MKNNFKEVLVALEMVKKKEKNEKKSKRWAALLGAVVVDSKGYTGIVEDCCCDYETVDSVNAEVLRGALFYKRLPSSGVTVPFGPKTFFCHAEEDLLSLFCVCPLPWRVPCTPVCPPEELYNNECPRKFRQQKGQLKD</sequence>
<gene>
    <name evidence="1" type="ORF">Prudu_011848</name>
</gene>
<evidence type="ECO:0000313" key="1">
    <source>
        <dbReference type="EMBL" id="BBH01553.1"/>
    </source>
</evidence>
<proteinExistence type="predicted"/>
<dbReference type="AlphaFoldDB" id="A0A4Y1RC01"/>